<protein>
    <recommendedName>
        <fullName evidence="3">Phage protein</fullName>
    </recommendedName>
</protein>
<dbReference type="EMBL" id="BK015748">
    <property type="protein sequence ID" value="DAE23156.1"/>
    <property type="molecule type" value="Genomic_DNA"/>
</dbReference>
<sequence>MKTIQIEDKEYILEFTFEAAEHKLLVQKMFDMVSGAYLVKGADDIDNPSPADMITGTANMFSNIPEVCNIAFYAGFLENNPVDETEAKKIMRAYMKANDLSYPELFEEIKEEMEKDGFFRNTGLDKMMQTIAGQEPEKEPKKPQDHKKKTTK</sequence>
<feature type="region of interest" description="Disordered" evidence="1">
    <location>
        <begin position="128"/>
        <end position="152"/>
    </location>
</feature>
<evidence type="ECO:0000256" key="1">
    <source>
        <dbReference type="SAM" id="MobiDB-lite"/>
    </source>
</evidence>
<evidence type="ECO:0000313" key="2">
    <source>
        <dbReference type="EMBL" id="DAE23156.1"/>
    </source>
</evidence>
<name>A0A8S5QWY0_9CAUD</name>
<accession>A0A8S5QWY0</accession>
<reference evidence="2" key="1">
    <citation type="journal article" date="2021" name="Proc. Natl. Acad. Sci. U.S.A.">
        <title>A Catalog of Tens of Thousands of Viruses from Human Metagenomes Reveals Hidden Associations with Chronic Diseases.</title>
        <authorList>
            <person name="Tisza M.J."/>
            <person name="Buck C.B."/>
        </authorList>
    </citation>
    <scope>NUCLEOTIDE SEQUENCE</scope>
    <source>
        <strain evidence="2">CtzAk96</strain>
    </source>
</reference>
<proteinExistence type="predicted"/>
<organism evidence="2">
    <name type="scientific">Siphoviridae sp. ctzAk96</name>
    <dbReference type="NCBI Taxonomy" id="2826527"/>
    <lineage>
        <taxon>Viruses</taxon>
        <taxon>Duplodnaviria</taxon>
        <taxon>Heunggongvirae</taxon>
        <taxon>Uroviricota</taxon>
        <taxon>Caudoviricetes</taxon>
    </lineage>
</organism>
<evidence type="ECO:0008006" key="3">
    <source>
        <dbReference type="Google" id="ProtNLM"/>
    </source>
</evidence>